<comment type="caution">
    <text evidence="12">The sequence shown here is derived from an EMBL/GenBank/DDBJ whole genome shotgun (WGS) entry which is preliminary data.</text>
</comment>
<evidence type="ECO:0000256" key="9">
    <source>
        <dbReference type="ARBA" id="ARBA00038319"/>
    </source>
</evidence>
<dbReference type="GO" id="GO:0044458">
    <property type="term" value="P:motile cilium assembly"/>
    <property type="evidence" value="ECO:0007669"/>
    <property type="project" value="TreeGrafter"/>
</dbReference>
<dbReference type="GO" id="GO:0060294">
    <property type="term" value="P:cilium movement involved in cell motility"/>
    <property type="evidence" value="ECO:0007669"/>
    <property type="project" value="TreeGrafter"/>
</dbReference>
<accession>A0A1D1VAI0</accession>
<reference evidence="12 13" key="1">
    <citation type="journal article" date="2016" name="Nat. Commun.">
        <title>Extremotolerant tardigrade genome and improved radiotolerance of human cultured cells by tardigrade-unique protein.</title>
        <authorList>
            <person name="Hashimoto T."/>
            <person name="Horikawa D.D."/>
            <person name="Saito Y."/>
            <person name="Kuwahara H."/>
            <person name="Kozuka-Hata H."/>
            <person name="Shin-I T."/>
            <person name="Minakuchi Y."/>
            <person name="Ohishi K."/>
            <person name="Motoyama A."/>
            <person name="Aizu T."/>
            <person name="Enomoto A."/>
            <person name="Kondo K."/>
            <person name="Tanaka S."/>
            <person name="Hara Y."/>
            <person name="Koshikawa S."/>
            <person name="Sagara H."/>
            <person name="Miura T."/>
            <person name="Yokobori S."/>
            <person name="Miyagawa K."/>
            <person name="Suzuki Y."/>
            <person name="Kubo T."/>
            <person name="Oyama M."/>
            <person name="Kohara Y."/>
            <person name="Fujiyama A."/>
            <person name="Arakawa K."/>
            <person name="Katayama T."/>
            <person name="Toyoda A."/>
            <person name="Kunieda T."/>
        </authorList>
    </citation>
    <scope>NUCLEOTIDE SEQUENCE [LARGE SCALE GENOMIC DNA]</scope>
    <source>
        <strain evidence="12 13">YOKOZUNA-1</strain>
    </source>
</reference>
<gene>
    <name evidence="12" type="primary">RvY_09770-1</name>
    <name evidence="12" type="synonym">RvY_09770.1</name>
    <name evidence="12" type="ORF">RvY_09770</name>
</gene>
<proteinExistence type="inferred from homology"/>
<comment type="similarity">
    <text evidence="9">Belongs to the flagellar radial spoke RSP9 family.</text>
</comment>
<feature type="compositionally biased region" description="Acidic residues" evidence="11">
    <location>
        <begin position="334"/>
        <end position="344"/>
    </location>
</feature>
<evidence type="ECO:0000256" key="11">
    <source>
        <dbReference type="SAM" id="MobiDB-lite"/>
    </source>
</evidence>
<sequence length="367" mass="41368">MDSGSPLANSLSIEENLLIRAGCRILESECKQGTFRFWGKVFGTQNDYYVLQSTTIHPFQMLTTYYSRDARIWQTLPRVQPKLQKSSPRLNGMFTGDPTFTSNFVEYHYSGEHYYEPTTTAVKEEDRLSYLVFCIDNECSVVPKGSAGLDEKGFLVQNPAYEGMTYEQCRDVDSYLLYKPCSIKKTQPGYEDIGIADPAHNVLIPLSETLPAESHSLYGVWAFRDAGEEECVIMESTQWSGFFFWHNINNTNHGQVYFGRGDKNIDVPFILGSPEEAELVVDIGIVPEYDWKALPKEAIKEAEEWFVEEEARLAKLLPPLPKPKPKASPKKEGEEGEEGEDGEKTDESAADGGDTAAENTDDENNEK</sequence>
<dbReference type="PANTHER" id="PTHR22069">
    <property type="entry name" value="MITOCHONDRIAL RIBOSOMAL PROTEIN S18"/>
    <property type="match status" value="1"/>
</dbReference>
<dbReference type="EMBL" id="BDGG01000004">
    <property type="protein sequence ID" value="GAU98651.1"/>
    <property type="molecule type" value="Genomic_DNA"/>
</dbReference>
<keyword evidence="5" id="KW-0969">Cilium</keyword>
<feature type="region of interest" description="Disordered" evidence="11">
    <location>
        <begin position="317"/>
        <end position="367"/>
    </location>
</feature>
<evidence type="ECO:0000313" key="12">
    <source>
        <dbReference type="EMBL" id="GAU98651.1"/>
    </source>
</evidence>
<dbReference type="Proteomes" id="UP000186922">
    <property type="component" value="Unassembled WGS sequence"/>
</dbReference>
<evidence type="ECO:0000256" key="3">
    <source>
        <dbReference type="ARBA" id="ARBA00022794"/>
    </source>
</evidence>
<keyword evidence="3" id="KW-0970">Cilium biogenesis/degradation</keyword>
<keyword evidence="7" id="KW-0966">Cell projection</keyword>
<comment type="subcellular location">
    <subcellularLocation>
        <location evidence="8">Cell projection</location>
        <location evidence="8">Kinocilium</location>
    </subcellularLocation>
    <subcellularLocation>
        <location evidence="1">Cytoplasm</location>
        <location evidence="1">Cytoskeleton</location>
        <location evidence="1">Flagellum axoneme</location>
    </subcellularLocation>
</comment>
<protein>
    <recommendedName>
        <fullName evidence="10">Radial spoke head protein 9 homolog</fullName>
    </recommendedName>
</protein>
<evidence type="ECO:0000256" key="10">
    <source>
        <dbReference type="ARBA" id="ARBA00041080"/>
    </source>
</evidence>
<evidence type="ECO:0000256" key="8">
    <source>
        <dbReference type="ARBA" id="ARBA00037822"/>
    </source>
</evidence>
<evidence type="ECO:0000256" key="7">
    <source>
        <dbReference type="ARBA" id="ARBA00023273"/>
    </source>
</evidence>
<evidence type="ECO:0000256" key="5">
    <source>
        <dbReference type="ARBA" id="ARBA00023069"/>
    </source>
</evidence>
<dbReference type="OrthoDB" id="10258956at2759"/>
<dbReference type="STRING" id="947166.A0A1D1VAI0"/>
<keyword evidence="6" id="KW-0206">Cytoskeleton</keyword>
<keyword evidence="13" id="KW-1185">Reference proteome</keyword>
<evidence type="ECO:0000256" key="4">
    <source>
        <dbReference type="ARBA" id="ARBA00022846"/>
    </source>
</evidence>
<dbReference type="PANTHER" id="PTHR22069:SF0">
    <property type="entry name" value="RADIAL SPOKE HEAD PROTEIN 9 HOMOLOG"/>
    <property type="match status" value="1"/>
</dbReference>
<dbReference type="GO" id="GO:0060091">
    <property type="term" value="C:kinocilium"/>
    <property type="evidence" value="ECO:0007669"/>
    <property type="project" value="UniProtKB-SubCell"/>
</dbReference>
<dbReference type="GO" id="GO:0005930">
    <property type="term" value="C:axoneme"/>
    <property type="evidence" value="ECO:0007669"/>
    <property type="project" value="TreeGrafter"/>
</dbReference>
<dbReference type="GO" id="GO:0035082">
    <property type="term" value="P:axoneme assembly"/>
    <property type="evidence" value="ECO:0007669"/>
    <property type="project" value="InterPro"/>
</dbReference>
<keyword evidence="2" id="KW-0963">Cytoplasm</keyword>
<evidence type="ECO:0000256" key="1">
    <source>
        <dbReference type="ARBA" id="ARBA00004611"/>
    </source>
</evidence>
<name>A0A1D1VAI0_RAMVA</name>
<keyword evidence="4" id="KW-0282">Flagellum</keyword>
<evidence type="ECO:0000256" key="2">
    <source>
        <dbReference type="ARBA" id="ARBA00022490"/>
    </source>
</evidence>
<organism evidence="12 13">
    <name type="scientific">Ramazzottius varieornatus</name>
    <name type="common">Water bear</name>
    <name type="synonym">Tardigrade</name>
    <dbReference type="NCBI Taxonomy" id="947166"/>
    <lineage>
        <taxon>Eukaryota</taxon>
        <taxon>Metazoa</taxon>
        <taxon>Ecdysozoa</taxon>
        <taxon>Tardigrada</taxon>
        <taxon>Eutardigrada</taxon>
        <taxon>Parachela</taxon>
        <taxon>Hypsibioidea</taxon>
        <taxon>Ramazzottiidae</taxon>
        <taxon>Ramazzottius</taxon>
    </lineage>
</organism>
<evidence type="ECO:0000256" key="6">
    <source>
        <dbReference type="ARBA" id="ARBA00023212"/>
    </source>
</evidence>
<evidence type="ECO:0000313" key="13">
    <source>
        <dbReference type="Proteomes" id="UP000186922"/>
    </source>
</evidence>
<dbReference type="AlphaFoldDB" id="A0A1D1VAI0"/>
<dbReference type="InterPro" id="IPR055316">
    <property type="entry name" value="RSP9"/>
</dbReference>